<keyword evidence="2" id="KW-1185">Reference proteome</keyword>
<evidence type="ECO:0000313" key="2">
    <source>
        <dbReference type="Proteomes" id="UP000033649"/>
    </source>
</evidence>
<proteinExistence type="predicted"/>
<dbReference type="EMBL" id="JZEY01000054">
    <property type="protein sequence ID" value="KKB09422.1"/>
    <property type="molecule type" value="Genomic_DNA"/>
</dbReference>
<sequence length="227" mass="26425">MNLAYWVRQRTDIIRLFYDKGRVPFEQIKRDIEEEVKPWEPPPFNPDTDSPEPAFLDEWLQAEQTRELVGMLAVSLLADTLGVYFAELERKIGIVLSQADRKAVFRDGKVEGYRQILEYVMGGKFADCPVRFDVIEQVILARNDFAHGDNILSFQTDHNKKTLEKHPNPFFAADPTEEDDGSWRLRTIEVSREKLMAAINEVERLADWVQENENAIWEWRARTPVAT</sequence>
<dbReference type="OrthoDB" id="7596247at2"/>
<gene>
    <name evidence="1" type="ORF">VE26_05665</name>
</gene>
<reference evidence="1 2" key="1">
    <citation type="submission" date="2015-03" db="EMBL/GenBank/DDBJ databases">
        <authorList>
            <person name="Hassan Y."/>
            <person name="Lepp D."/>
            <person name="Li X.-Z."/>
            <person name="Zhou T."/>
        </authorList>
    </citation>
    <scope>NUCLEOTIDE SEQUENCE [LARGE SCALE GENOMIC DNA]</scope>
    <source>
        <strain evidence="1 2">IPL18</strain>
    </source>
</reference>
<evidence type="ECO:0000313" key="1">
    <source>
        <dbReference type="EMBL" id="KKB09422.1"/>
    </source>
</evidence>
<dbReference type="Proteomes" id="UP000033649">
    <property type="component" value="Unassembled WGS sequence"/>
</dbReference>
<dbReference type="PATRIC" id="fig|429727.3.peg.1172"/>
<evidence type="ECO:0008006" key="3">
    <source>
        <dbReference type="Google" id="ProtNLM"/>
    </source>
</evidence>
<dbReference type="AlphaFoldDB" id="A0A0F5FMH7"/>
<dbReference type="RefSeq" id="WP_046104115.1">
    <property type="nucleotide sequence ID" value="NZ_JZEY01000054.1"/>
</dbReference>
<organism evidence="1 2">
    <name type="scientific">Devosia chinhatensis</name>
    <dbReference type="NCBI Taxonomy" id="429727"/>
    <lineage>
        <taxon>Bacteria</taxon>
        <taxon>Pseudomonadati</taxon>
        <taxon>Pseudomonadota</taxon>
        <taxon>Alphaproteobacteria</taxon>
        <taxon>Hyphomicrobiales</taxon>
        <taxon>Devosiaceae</taxon>
        <taxon>Devosia</taxon>
    </lineage>
</organism>
<comment type="caution">
    <text evidence="1">The sequence shown here is derived from an EMBL/GenBank/DDBJ whole genome shotgun (WGS) entry which is preliminary data.</text>
</comment>
<accession>A0A0F5FMH7</accession>
<protein>
    <recommendedName>
        <fullName evidence="3">RiboL-PSP-HEPN domain-containing protein</fullName>
    </recommendedName>
</protein>
<name>A0A0F5FMH7_9HYPH</name>